<sequence>MTGKRKDVVFIEWCPHRQSKARKSRPKRASNAKQSKAPAPKPKAPLTKPQRSSPTSKAPTNITKFITPWAMHTMSGPGTSHASVPSSTSALPWPNIATITGTNPTQPSHIGTGGIGTHMGTFATNSYPTTMNTGAYSNGMGFTMSGSSPPRTTNNYSTSTNSYSSTLLPPQKPQWDLSSVPMLPVASSNPTLSPALSSSVEMDLQNFSSSPVVTPLTTLNEFTPDLSQPSDGLDSEHLGIYSSLRLGEVDISSSSWPDISLVESPMSHEGEGNSETSLNTEAGISSLGQQTNSTRASIAGLELLKPLDNINFRDLRTFEPFETESLSSLAALELELASYANMGDLSSIRLDSQLGINDATITPANSAGTDTSTAAFLWDDLTPGSADWTLNSFADISSPSLQLSDGMGLADKRAFTTRDSGIALDDYETITGLKLQGPLLNNAQGVGMYSGSTLAQNMQVSDLNTASMSGESHGREQMNELLQDMLERDNTTYEVSKGMQNPTLAYQPTAGSITGRARSSASVSTCGSDVENSEHHSQHNTPPGAHGHADIHANSSLSSTQSASAIIKATGSAAPVSGEITCGNCGIFGEKKWHRSESGGNLCNACVLYWKVKGKVRPPHLAKRKLTRLVRKRLSGGAKGLKKNSKQNVEKTSGCKTNEPSQPVAIATSMATSE</sequence>
<gene>
    <name evidence="4" type="ORF">SARC_11506</name>
</gene>
<feature type="compositionally biased region" description="Low complexity" evidence="2">
    <location>
        <begin position="31"/>
        <end position="49"/>
    </location>
</feature>
<dbReference type="InterPro" id="IPR000679">
    <property type="entry name" value="Znf_GATA"/>
</dbReference>
<proteinExistence type="predicted"/>
<evidence type="ECO:0000259" key="3">
    <source>
        <dbReference type="PROSITE" id="PS50114"/>
    </source>
</evidence>
<protein>
    <recommendedName>
        <fullName evidence="3">GATA-type domain-containing protein</fullName>
    </recommendedName>
</protein>
<feature type="domain" description="GATA-type" evidence="3">
    <location>
        <begin position="576"/>
        <end position="633"/>
    </location>
</feature>
<feature type="region of interest" description="Disordered" evidence="2">
    <location>
        <begin position="496"/>
        <end position="557"/>
    </location>
</feature>
<evidence type="ECO:0000313" key="4">
    <source>
        <dbReference type="EMBL" id="KNC75981.1"/>
    </source>
</evidence>
<keyword evidence="5" id="KW-1185">Reference proteome</keyword>
<accession>A0A0L0FHN6</accession>
<dbReference type="GO" id="GO:0043565">
    <property type="term" value="F:sequence-specific DNA binding"/>
    <property type="evidence" value="ECO:0007669"/>
    <property type="project" value="InterPro"/>
</dbReference>
<feature type="compositionally biased region" description="Polar residues" evidence="2">
    <location>
        <begin position="50"/>
        <end position="61"/>
    </location>
</feature>
<dbReference type="Gene3D" id="3.30.50.10">
    <property type="entry name" value="Erythroid Transcription Factor GATA-1, subunit A"/>
    <property type="match status" value="1"/>
</dbReference>
<dbReference type="OrthoDB" id="515401at2759"/>
<keyword evidence="1" id="KW-0479">Metal-binding</keyword>
<feature type="compositionally biased region" description="Basic residues" evidence="2">
    <location>
        <begin position="635"/>
        <end position="645"/>
    </location>
</feature>
<dbReference type="RefSeq" id="XP_014149883.1">
    <property type="nucleotide sequence ID" value="XM_014294408.1"/>
</dbReference>
<feature type="compositionally biased region" description="Basic residues" evidence="2">
    <location>
        <begin position="17"/>
        <end position="30"/>
    </location>
</feature>
<feature type="compositionally biased region" description="Low complexity" evidence="2">
    <location>
        <begin position="152"/>
        <end position="166"/>
    </location>
</feature>
<evidence type="ECO:0000256" key="2">
    <source>
        <dbReference type="SAM" id="MobiDB-lite"/>
    </source>
</evidence>
<dbReference type="AlphaFoldDB" id="A0A0L0FHN6"/>
<feature type="compositionally biased region" description="Polar residues" evidence="2">
    <location>
        <begin position="646"/>
        <end position="661"/>
    </location>
</feature>
<dbReference type="Pfam" id="PF00320">
    <property type="entry name" value="GATA"/>
    <property type="match status" value="1"/>
</dbReference>
<reference evidence="4 5" key="1">
    <citation type="submission" date="2011-02" db="EMBL/GenBank/DDBJ databases">
        <title>The Genome Sequence of Sphaeroforma arctica JP610.</title>
        <authorList>
            <consortium name="The Broad Institute Genome Sequencing Platform"/>
            <person name="Russ C."/>
            <person name="Cuomo C."/>
            <person name="Young S.K."/>
            <person name="Zeng Q."/>
            <person name="Gargeya S."/>
            <person name="Alvarado L."/>
            <person name="Berlin A."/>
            <person name="Chapman S.B."/>
            <person name="Chen Z."/>
            <person name="Freedman E."/>
            <person name="Gellesch M."/>
            <person name="Goldberg J."/>
            <person name="Griggs A."/>
            <person name="Gujja S."/>
            <person name="Heilman E."/>
            <person name="Heiman D."/>
            <person name="Howarth C."/>
            <person name="Mehta T."/>
            <person name="Neiman D."/>
            <person name="Pearson M."/>
            <person name="Roberts A."/>
            <person name="Saif S."/>
            <person name="Shea T."/>
            <person name="Shenoy N."/>
            <person name="Sisk P."/>
            <person name="Stolte C."/>
            <person name="Sykes S."/>
            <person name="White J."/>
            <person name="Yandava C."/>
            <person name="Burger G."/>
            <person name="Gray M.W."/>
            <person name="Holland P.W.H."/>
            <person name="King N."/>
            <person name="Lang F.B.F."/>
            <person name="Roger A.J."/>
            <person name="Ruiz-Trillo I."/>
            <person name="Haas B."/>
            <person name="Nusbaum C."/>
            <person name="Birren B."/>
        </authorList>
    </citation>
    <scope>NUCLEOTIDE SEQUENCE [LARGE SCALE GENOMIC DNA]</scope>
    <source>
        <strain evidence="4 5">JP610</strain>
    </source>
</reference>
<dbReference type="EMBL" id="KQ243323">
    <property type="protein sequence ID" value="KNC75981.1"/>
    <property type="molecule type" value="Genomic_DNA"/>
</dbReference>
<feature type="region of interest" description="Disordered" evidence="2">
    <location>
        <begin position="1"/>
        <end position="61"/>
    </location>
</feature>
<dbReference type="SUPFAM" id="SSF57716">
    <property type="entry name" value="Glucocorticoid receptor-like (DNA-binding domain)"/>
    <property type="match status" value="1"/>
</dbReference>
<dbReference type="PROSITE" id="PS50114">
    <property type="entry name" value="GATA_ZN_FINGER_2"/>
    <property type="match status" value="1"/>
</dbReference>
<evidence type="ECO:0000256" key="1">
    <source>
        <dbReference type="PROSITE-ProRule" id="PRU00094"/>
    </source>
</evidence>
<dbReference type="Proteomes" id="UP000054560">
    <property type="component" value="Unassembled WGS sequence"/>
</dbReference>
<evidence type="ECO:0000313" key="5">
    <source>
        <dbReference type="Proteomes" id="UP000054560"/>
    </source>
</evidence>
<feature type="region of interest" description="Disordered" evidence="2">
    <location>
        <begin position="635"/>
        <end position="674"/>
    </location>
</feature>
<feature type="compositionally biased region" description="Polar residues" evidence="2">
    <location>
        <begin position="496"/>
        <end position="527"/>
    </location>
</feature>
<dbReference type="GO" id="GO:0006355">
    <property type="term" value="P:regulation of DNA-templated transcription"/>
    <property type="evidence" value="ECO:0007669"/>
    <property type="project" value="InterPro"/>
</dbReference>
<dbReference type="GO" id="GO:0008270">
    <property type="term" value="F:zinc ion binding"/>
    <property type="evidence" value="ECO:0007669"/>
    <property type="project" value="UniProtKB-KW"/>
</dbReference>
<dbReference type="CDD" id="cd00202">
    <property type="entry name" value="ZnF_GATA"/>
    <property type="match status" value="1"/>
</dbReference>
<dbReference type="InterPro" id="IPR013088">
    <property type="entry name" value="Znf_NHR/GATA"/>
</dbReference>
<feature type="region of interest" description="Disordered" evidence="2">
    <location>
        <begin position="147"/>
        <end position="168"/>
    </location>
</feature>
<dbReference type="GeneID" id="25912010"/>
<dbReference type="SMART" id="SM00401">
    <property type="entry name" value="ZnF_GATA"/>
    <property type="match status" value="1"/>
</dbReference>
<keyword evidence="1" id="KW-0862">Zinc</keyword>
<name>A0A0L0FHN6_9EUKA</name>
<organism evidence="4 5">
    <name type="scientific">Sphaeroforma arctica JP610</name>
    <dbReference type="NCBI Taxonomy" id="667725"/>
    <lineage>
        <taxon>Eukaryota</taxon>
        <taxon>Ichthyosporea</taxon>
        <taxon>Ichthyophonida</taxon>
        <taxon>Sphaeroforma</taxon>
    </lineage>
</organism>
<dbReference type="STRING" id="667725.A0A0L0FHN6"/>
<keyword evidence="1" id="KW-0863">Zinc-finger</keyword>